<evidence type="ECO:0000313" key="5">
    <source>
        <dbReference type="Proteomes" id="UP000222056"/>
    </source>
</evidence>
<evidence type="ECO:0000313" key="4">
    <source>
        <dbReference type="EMBL" id="SEH10480.1"/>
    </source>
</evidence>
<reference evidence="5" key="1">
    <citation type="submission" date="2016-10" db="EMBL/GenBank/DDBJ databases">
        <authorList>
            <person name="Varghese N."/>
            <person name="Submissions S."/>
        </authorList>
    </citation>
    <scope>NUCLEOTIDE SEQUENCE [LARGE SCALE GENOMIC DNA]</scope>
    <source>
        <strain evidence="5">ATCC 35263</strain>
    </source>
</reference>
<evidence type="ECO:0000259" key="3">
    <source>
        <dbReference type="SMART" id="SM00331"/>
    </source>
</evidence>
<evidence type="ECO:0000256" key="1">
    <source>
        <dbReference type="ARBA" id="ARBA00022801"/>
    </source>
</evidence>
<sequence length="616" mass="63109">MPSLVVLRFARSTPPRGGPRLTALVAPWLCAALLLSGAPVSGPFWSAAKAPAVSAKMKPAPAKNGGSPAHEGGSPAPAKARGRAQGKTERPPTAQRPPKAPKRALAAAAAAGGGAAAASGGGAGANGADAPSSGGPGSGAAGTGGSGPGAGSGAASPPRTQPSGAGSNGRERSRSERRGRSPKRAPGRRAAARAGRRLRAQVGSRTFSHRTPRIVAPIGSSAPKGQRPEQRSAGARPETHETSGVERTVLRIVEVVPPELRAGVLALGALAALFAAWSLYSVVHARRLERQRRELLDEVGLLQSALLPSVPERIGSARVSVAYRPADGPAAGGDFYDALELSDGRAAFVLGDVSGHGRQALARTAFMRYTLRAYLEAGLEPRAVLEVAGRVIGESLDGEFATTIVAVYDPRAGTLTYACAGHPPPLVLAPEPFDPIVLGSAPPIGVGVRTGVRQTTVPLPPGSLACLFTDGLTEARVRPGEVLGRARLERIVERLPRPAAAGRLLEQVARSASVSDDMAVCLIEPLASVSAGSFRVEELELAAEELEGPLALRFLGACGVGPERAREVREEARRVARAHGAAVVRAVLGVRTSVSVAPANVVDLEGAARLRGRRIA</sequence>
<feature type="compositionally biased region" description="Gly residues" evidence="2">
    <location>
        <begin position="134"/>
        <end position="152"/>
    </location>
</feature>
<dbReference type="Gene3D" id="3.60.40.10">
    <property type="entry name" value="PPM-type phosphatase domain"/>
    <property type="match status" value="1"/>
</dbReference>
<dbReference type="Pfam" id="PF07228">
    <property type="entry name" value="SpoIIE"/>
    <property type="match status" value="1"/>
</dbReference>
<dbReference type="STRING" id="29539.SAMN02745716_0338"/>
<protein>
    <submittedName>
        <fullName evidence="4">Serine phosphatase RsbU, regulator of sigma subunit</fullName>
    </submittedName>
</protein>
<dbReference type="RefSeq" id="WP_093115645.1">
    <property type="nucleotide sequence ID" value="NZ_FNWJ01000001.1"/>
</dbReference>
<keyword evidence="1" id="KW-0378">Hydrolase</keyword>
<feature type="compositionally biased region" description="Basic and acidic residues" evidence="2">
    <location>
        <begin position="169"/>
        <end position="179"/>
    </location>
</feature>
<feature type="compositionally biased region" description="Basic residues" evidence="2">
    <location>
        <begin position="180"/>
        <end position="199"/>
    </location>
</feature>
<feature type="compositionally biased region" description="Gly residues" evidence="2">
    <location>
        <begin position="111"/>
        <end position="125"/>
    </location>
</feature>
<dbReference type="Proteomes" id="UP000222056">
    <property type="component" value="Unassembled WGS sequence"/>
</dbReference>
<dbReference type="InterPro" id="IPR052016">
    <property type="entry name" value="Bact_Sigma-Reg"/>
</dbReference>
<dbReference type="PANTHER" id="PTHR43156:SF2">
    <property type="entry name" value="STAGE II SPORULATION PROTEIN E"/>
    <property type="match status" value="1"/>
</dbReference>
<dbReference type="EMBL" id="FNWJ01000001">
    <property type="protein sequence ID" value="SEH10480.1"/>
    <property type="molecule type" value="Genomic_DNA"/>
</dbReference>
<dbReference type="PANTHER" id="PTHR43156">
    <property type="entry name" value="STAGE II SPORULATION PROTEIN E-RELATED"/>
    <property type="match status" value="1"/>
</dbReference>
<proteinExistence type="predicted"/>
<keyword evidence="5" id="KW-1185">Reference proteome</keyword>
<dbReference type="AlphaFoldDB" id="A0A1H6FJT7"/>
<feature type="domain" description="PPM-type phosphatase" evidence="3">
    <location>
        <begin position="316"/>
        <end position="525"/>
    </location>
</feature>
<feature type="region of interest" description="Disordered" evidence="2">
    <location>
        <begin position="57"/>
        <end position="243"/>
    </location>
</feature>
<name>A0A1H6FJT7_THEAL</name>
<dbReference type="SUPFAM" id="SSF81606">
    <property type="entry name" value="PP2C-like"/>
    <property type="match status" value="1"/>
</dbReference>
<dbReference type="InterPro" id="IPR036457">
    <property type="entry name" value="PPM-type-like_dom_sf"/>
</dbReference>
<dbReference type="InterPro" id="IPR001932">
    <property type="entry name" value="PPM-type_phosphatase-like_dom"/>
</dbReference>
<organism evidence="4 5">
    <name type="scientific">Thermoleophilum album</name>
    <dbReference type="NCBI Taxonomy" id="29539"/>
    <lineage>
        <taxon>Bacteria</taxon>
        <taxon>Bacillati</taxon>
        <taxon>Actinomycetota</taxon>
        <taxon>Thermoleophilia</taxon>
        <taxon>Thermoleophilales</taxon>
        <taxon>Thermoleophilaceae</taxon>
        <taxon>Thermoleophilum</taxon>
    </lineage>
</organism>
<evidence type="ECO:0000256" key="2">
    <source>
        <dbReference type="SAM" id="MobiDB-lite"/>
    </source>
</evidence>
<gene>
    <name evidence="4" type="ORF">SAMN02745716_0338</name>
</gene>
<dbReference type="SMART" id="SM00331">
    <property type="entry name" value="PP2C_SIG"/>
    <property type="match status" value="1"/>
</dbReference>
<accession>A0A1H6FJT7</accession>
<dbReference type="GO" id="GO:0016791">
    <property type="term" value="F:phosphatase activity"/>
    <property type="evidence" value="ECO:0007669"/>
    <property type="project" value="TreeGrafter"/>
</dbReference>